<protein>
    <recommendedName>
        <fullName evidence="5">Acyl-CoA thioester hydrolase</fullName>
    </recommendedName>
</protein>
<gene>
    <name evidence="3" type="ORF">GCM10007053_15890</name>
</gene>
<dbReference type="PANTHER" id="PTHR31793">
    <property type="entry name" value="4-HYDROXYBENZOYL-COA THIOESTERASE FAMILY MEMBER"/>
    <property type="match status" value="1"/>
</dbReference>
<sequence length="141" mass="15624">MPFPFSDTVTVRYSDTDAQGHLYFANYLVFADEVAGAYMHQLGYTAMTPDTAPCYIFTVNINCDYLGECKAFDIVRVSVGYTRLGNTSAELGFEMANEADGETLVRGTITQVFVDKSSRKPCAIPECFRKAIMEEQPELAA</sequence>
<dbReference type="EMBL" id="BMYM01000001">
    <property type="protein sequence ID" value="GHD32122.1"/>
    <property type="molecule type" value="Genomic_DNA"/>
</dbReference>
<proteinExistence type="inferred from homology"/>
<organism evidence="3 4">
    <name type="scientific">Parahalioglobus pacificus</name>
    <dbReference type="NCBI Taxonomy" id="930806"/>
    <lineage>
        <taxon>Bacteria</taxon>
        <taxon>Pseudomonadati</taxon>
        <taxon>Pseudomonadota</taxon>
        <taxon>Gammaproteobacteria</taxon>
        <taxon>Cellvibrionales</taxon>
        <taxon>Halieaceae</taxon>
        <taxon>Parahalioglobus</taxon>
    </lineage>
</organism>
<keyword evidence="2" id="KW-0378">Hydrolase</keyword>
<dbReference type="InterPro" id="IPR029069">
    <property type="entry name" value="HotDog_dom_sf"/>
</dbReference>
<dbReference type="PANTHER" id="PTHR31793:SF27">
    <property type="entry name" value="NOVEL THIOESTERASE SUPERFAMILY DOMAIN AND SAPOSIN A-TYPE DOMAIN CONTAINING PROTEIN (0610012H03RIK)"/>
    <property type="match status" value="1"/>
</dbReference>
<dbReference type="Proteomes" id="UP000644693">
    <property type="component" value="Unassembled WGS sequence"/>
</dbReference>
<comment type="similarity">
    <text evidence="1">Belongs to the 4-hydroxybenzoyl-CoA thioesterase family.</text>
</comment>
<keyword evidence="4" id="KW-1185">Reference proteome</keyword>
<accession>A0A919CKW9</accession>
<evidence type="ECO:0000256" key="2">
    <source>
        <dbReference type="ARBA" id="ARBA00022801"/>
    </source>
</evidence>
<dbReference type="Pfam" id="PF13279">
    <property type="entry name" value="4HBT_2"/>
    <property type="match status" value="1"/>
</dbReference>
<evidence type="ECO:0008006" key="5">
    <source>
        <dbReference type="Google" id="ProtNLM"/>
    </source>
</evidence>
<reference evidence="3" key="1">
    <citation type="journal article" date="2014" name="Int. J. Syst. Evol. Microbiol.">
        <title>Complete genome sequence of Corynebacterium casei LMG S-19264T (=DSM 44701T), isolated from a smear-ripened cheese.</title>
        <authorList>
            <consortium name="US DOE Joint Genome Institute (JGI-PGF)"/>
            <person name="Walter F."/>
            <person name="Albersmeier A."/>
            <person name="Kalinowski J."/>
            <person name="Ruckert C."/>
        </authorList>
    </citation>
    <scope>NUCLEOTIDE SEQUENCE</scope>
    <source>
        <strain evidence="3">KCTC 23430</strain>
    </source>
</reference>
<dbReference type="SUPFAM" id="SSF54637">
    <property type="entry name" value="Thioesterase/thiol ester dehydrase-isomerase"/>
    <property type="match status" value="1"/>
</dbReference>
<dbReference type="RefSeq" id="WP_189476926.1">
    <property type="nucleotide sequence ID" value="NZ_BMYM01000001.1"/>
</dbReference>
<reference evidence="3" key="2">
    <citation type="submission" date="2020-09" db="EMBL/GenBank/DDBJ databases">
        <authorList>
            <person name="Sun Q."/>
            <person name="Kim S."/>
        </authorList>
    </citation>
    <scope>NUCLEOTIDE SEQUENCE</scope>
    <source>
        <strain evidence="3">KCTC 23430</strain>
    </source>
</reference>
<dbReference type="InterPro" id="IPR050563">
    <property type="entry name" value="4-hydroxybenzoyl-CoA_TE"/>
</dbReference>
<dbReference type="AlphaFoldDB" id="A0A919CKW9"/>
<dbReference type="Gene3D" id="3.10.129.10">
    <property type="entry name" value="Hotdog Thioesterase"/>
    <property type="match status" value="1"/>
</dbReference>
<evidence type="ECO:0000313" key="4">
    <source>
        <dbReference type="Proteomes" id="UP000644693"/>
    </source>
</evidence>
<evidence type="ECO:0000256" key="1">
    <source>
        <dbReference type="ARBA" id="ARBA00005953"/>
    </source>
</evidence>
<comment type="caution">
    <text evidence="3">The sequence shown here is derived from an EMBL/GenBank/DDBJ whole genome shotgun (WGS) entry which is preliminary data.</text>
</comment>
<dbReference type="GO" id="GO:0047617">
    <property type="term" value="F:fatty acyl-CoA hydrolase activity"/>
    <property type="evidence" value="ECO:0007669"/>
    <property type="project" value="TreeGrafter"/>
</dbReference>
<evidence type="ECO:0000313" key="3">
    <source>
        <dbReference type="EMBL" id="GHD32122.1"/>
    </source>
</evidence>
<name>A0A919CKW9_9GAMM</name>
<dbReference type="CDD" id="cd00586">
    <property type="entry name" value="4HBT"/>
    <property type="match status" value="1"/>
</dbReference>